<reference evidence="1 2" key="1">
    <citation type="submission" date="2019-01" db="EMBL/GenBank/DDBJ databases">
        <title>Spirosoma flava sp. nov., a propanil-degrading bacterium isolated from herbicide-contaminated soil.</title>
        <authorList>
            <person name="Zhang L."/>
            <person name="Jiang J.-D."/>
        </authorList>
    </citation>
    <scope>NUCLEOTIDE SEQUENCE [LARGE SCALE GENOMIC DNA]</scope>
    <source>
        <strain evidence="1 2">TY50</strain>
    </source>
</reference>
<dbReference type="Proteomes" id="UP000290407">
    <property type="component" value="Unassembled WGS sequence"/>
</dbReference>
<evidence type="ECO:0000313" key="2">
    <source>
        <dbReference type="Proteomes" id="UP000290407"/>
    </source>
</evidence>
<accession>A0A4Q2UNS1</accession>
<gene>
    <name evidence="1" type="ORF">EQG79_11625</name>
</gene>
<dbReference type="RefSeq" id="WP_129601546.1">
    <property type="nucleotide sequence ID" value="NZ_SBLB01000002.1"/>
</dbReference>
<protein>
    <submittedName>
        <fullName evidence="1">Uncharacterized protein</fullName>
    </submittedName>
</protein>
<dbReference type="AlphaFoldDB" id="A0A4Q2UNS1"/>
<keyword evidence="2" id="KW-1185">Reference proteome</keyword>
<organism evidence="1 2">
    <name type="scientific">Spirosoma sordidisoli</name>
    <dbReference type="NCBI Taxonomy" id="2502893"/>
    <lineage>
        <taxon>Bacteria</taxon>
        <taxon>Pseudomonadati</taxon>
        <taxon>Bacteroidota</taxon>
        <taxon>Cytophagia</taxon>
        <taxon>Cytophagales</taxon>
        <taxon>Cytophagaceae</taxon>
        <taxon>Spirosoma</taxon>
    </lineage>
</organism>
<proteinExistence type="predicted"/>
<sequence length="161" mass="16876">MKNRFTGQLLLPGVCALLFILVSCEKEDTPVSVTYEGTYTTTNELLNPAPMLKQRTTGTSPARPLDIARFVATATITITPPPPFAVGGEATFYADNGDTFTTTFKGTSTPNSDGTSTVAVTHTIAGGTGKFRKASGSFVGNAIANPAKPAGEITYKGMITY</sequence>
<dbReference type="PROSITE" id="PS51257">
    <property type="entry name" value="PROKAR_LIPOPROTEIN"/>
    <property type="match status" value="1"/>
</dbReference>
<evidence type="ECO:0000313" key="1">
    <source>
        <dbReference type="EMBL" id="RYC70492.1"/>
    </source>
</evidence>
<dbReference type="EMBL" id="SBLB01000002">
    <property type="protein sequence ID" value="RYC70492.1"/>
    <property type="molecule type" value="Genomic_DNA"/>
</dbReference>
<name>A0A4Q2UNS1_9BACT</name>
<comment type="caution">
    <text evidence="1">The sequence shown here is derived from an EMBL/GenBank/DDBJ whole genome shotgun (WGS) entry which is preliminary data.</text>
</comment>